<keyword evidence="1" id="KW-1133">Transmembrane helix</keyword>
<gene>
    <name evidence="3" type="primary">LPAT4</name>
    <name evidence="3" type="ORF">TCON_2505</name>
</gene>
<evidence type="ECO:0000313" key="4">
    <source>
        <dbReference type="Proteomes" id="UP001516464"/>
    </source>
</evidence>
<dbReference type="Pfam" id="PF01553">
    <property type="entry name" value="Acyltransferase"/>
    <property type="match status" value="1"/>
</dbReference>
<evidence type="ECO:0000259" key="2">
    <source>
        <dbReference type="SMART" id="SM00563"/>
    </source>
</evidence>
<comment type="caution">
    <text evidence="3">The sequence shown here is derived from an EMBL/GenBank/DDBJ whole genome shotgun (WGS) entry which is preliminary data.</text>
</comment>
<keyword evidence="1" id="KW-0472">Membrane</keyword>
<feature type="transmembrane region" description="Helical" evidence="1">
    <location>
        <begin position="113"/>
        <end position="131"/>
    </location>
</feature>
<dbReference type="SMART" id="SM00563">
    <property type="entry name" value="PlsC"/>
    <property type="match status" value="1"/>
</dbReference>
<keyword evidence="3" id="KW-0012">Acyltransferase</keyword>
<protein>
    <submittedName>
        <fullName evidence="3">1-acyl-sn-glycerol-3-phosphate acyltransferase 4</fullName>
    </submittedName>
</protein>
<name>A0ABQ7HVT3_9MICR</name>
<dbReference type="GO" id="GO:0016746">
    <property type="term" value="F:acyltransferase activity"/>
    <property type="evidence" value="ECO:0007669"/>
    <property type="project" value="UniProtKB-KW"/>
</dbReference>
<feature type="transmembrane region" description="Helical" evidence="1">
    <location>
        <begin position="6"/>
        <end position="25"/>
    </location>
</feature>
<dbReference type="InterPro" id="IPR002123">
    <property type="entry name" value="Plipid/glycerol_acylTrfase"/>
</dbReference>
<keyword evidence="3" id="KW-0808">Transferase</keyword>
<reference evidence="3 4" key="1">
    <citation type="submission" date="2019-01" db="EMBL/GenBank/DDBJ databases">
        <title>Genomes sequencing and comparative genomics of infectious freshwater microsporidia, Cucumispora dikerogammari and Thelohania contejeani.</title>
        <authorList>
            <person name="Cormier A."/>
            <person name="Giraud I."/>
            <person name="Wattier R."/>
            <person name="Teixeira M."/>
            <person name="Grandjean F."/>
            <person name="Rigaud T."/>
            <person name="Cordaux R."/>
        </authorList>
    </citation>
    <scope>NUCLEOTIDE SEQUENCE [LARGE SCALE GENOMIC DNA]</scope>
    <source>
        <strain evidence="3">T1</strain>
        <tissue evidence="3">Spores</tissue>
    </source>
</reference>
<feature type="transmembrane region" description="Helical" evidence="1">
    <location>
        <begin position="37"/>
        <end position="57"/>
    </location>
</feature>
<dbReference type="CDD" id="cd07990">
    <property type="entry name" value="LPLAT_LCLAT1-like"/>
    <property type="match status" value="1"/>
</dbReference>
<keyword evidence="4" id="KW-1185">Reference proteome</keyword>
<dbReference type="SUPFAM" id="SSF69593">
    <property type="entry name" value="Glycerol-3-phosphate (1)-acyltransferase"/>
    <property type="match status" value="1"/>
</dbReference>
<proteinExistence type="predicted"/>
<organism evidence="3 4">
    <name type="scientific">Astathelohania contejeani</name>
    <dbReference type="NCBI Taxonomy" id="164912"/>
    <lineage>
        <taxon>Eukaryota</taxon>
        <taxon>Fungi</taxon>
        <taxon>Fungi incertae sedis</taxon>
        <taxon>Microsporidia</taxon>
        <taxon>Astathelohaniidae</taxon>
        <taxon>Astathelohania</taxon>
    </lineage>
</organism>
<dbReference type="Proteomes" id="UP001516464">
    <property type="component" value="Unassembled WGS sequence"/>
</dbReference>
<dbReference type="PANTHER" id="PTHR10983:SF16">
    <property type="entry name" value="LYSOCARDIOLIPIN ACYLTRANSFERASE 1"/>
    <property type="match status" value="1"/>
</dbReference>
<dbReference type="PANTHER" id="PTHR10983">
    <property type="entry name" value="1-ACYLGLYCEROL-3-PHOSPHATE ACYLTRANSFERASE-RELATED"/>
    <property type="match status" value="1"/>
</dbReference>
<accession>A0ABQ7HVT3</accession>
<sequence length="275" mass="32628">MFLTRIFIFLAVIPIALLSVLLPIFNIPLCLINKKYAIKLTSFFSYTIWSLFNLILLDRVDLEIETEDLSIQSGENTIVISNHIGAMDFLILNHIASKYKMIAHMKYVLKESIRYIPIFGWNLGFLGFLFLKRAFLHDSERIIKWLRFMKYEQIPMWLVLYPEGSRYTFKKQEESIKYCKKIRETPLANLLWPRTKGFELCYQELRGYISKIVDVTVYCPNTPSLFFVFFGWSNIKIKAKVRCINIKDIKNTPKEYLIALFKEKDMQIKKWKSQL</sequence>
<keyword evidence="1" id="KW-0812">Transmembrane</keyword>
<evidence type="ECO:0000313" key="3">
    <source>
        <dbReference type="EMBL" id="KAF7679692.1"/>
    </source>
</evidence>
<evidence type="ECO:0000256" key="1">
    <source>
        <dbReference type="SAM" id="Phobius"/>
    </source>
</evidence>
<feature type="domain" description="Phospholipid/glycerol acyltransferase" evidence="2">
    <location>
        <begin position="77"/>
        <end position="220"/>
    </location>
</feature>
<dbReference type="EMBL" id="SBIQ01000335">
    <property type="protein sequence ID" value="KAF7679692.1"/>
    <property type="molecule type" value="Genomic_DNA"/>
</dbReference>